<dbReference type="InterPro" id="IPR011006">
    <property type="entry name" value="CheY-like_superfamily"/>
</dbReference>
<dbReference type="SUPFAM" id="SSF47384">
    <property type="entry name" value="Homodimeric domain of signal transducing histidine kinase"/>
    <property type="match status" value="1"/>
</dbReference>
<dbReference type="Gene3D" id="3.30.565.10">
    <property type="entry name" value="Histidine kinase-like ATPase, C-terminal domain"/>
    <property type="match status" value="1"/>
</dbReference>
<dbReference type="CDD" id="cd00130">
    <property type="entry name" value="PAS"/>
    <property type="match status" value="1"/>
</dbReference>
<keyword evidence="3 6" id="KW-0597">Phosphoprotein</keyword>
<dbReference type="SMART" id="SM00387">
    <property type="entry name" value="HATPase_c"/>
    <property type="match status" value="1"/>
</dbReference>
<feature type="domain" description="Histidine kinase" evidence="8">
    <location>
        <begin position="269"/>
        <end position="487"/>
    </location>
</feature>
<dbReference type="InterPro" id="IPR036097">
    <property type="entry name" value="HisK_dim/P_sf"/>
</dbReference>
<dbReference type="PANTHER" id="PTHR43047:SF72">
    <property type="entry name" value="OSMOSENSING HISTIDINE PROTEIN KINASE SLN1"/>
    <property type="match status" value="1"/>
</dbReference>
<evidence type="ECO:0000256" key="4">
    <source>
        <dbReference type="ARBA" id="ARBA00022679"/>
    </source>
</evidence>
<evidence type="ECO:0000256" key="7">
    <source>
        <dbReference type="SAM" id="MobiDB-lite"/>
    </source>
</evidence>
<evidence type="ECO:0000256" key="2">
    <source>
        <dbReference type="ARBA" id="ARBA00012438"/>
    </source>
</evidence>
<evidence type="ECO:0000259" key="9">
    <source>
        <dbReference type="PROSITE" id="PS50110"/>
    </source>
</evidence>
<feature type="domain" description="PAS" evidence="10">
    <location>
        <begin position="141"/>
        <end position="199"/>
    </location>
</feature>
<dbReference type="PANTHER" id="PTHR43047">
    <property type="entry name" value="TWO-COMPONENT HISTIDINE PROTEIN KINASE"/>
    <property type="match status" value="1"/>
</dbReference>
<evidence type="ECO:0000259" key="10">
    <source>
        <dbReference type="PROSITE" id="PS50112"/>
    </source>
</evidence>
<dbReference type="CDD" id="cd00082">
    <property type="entry name" value="HisKA"/>
    <property type="match status" value="1"/>
</dbReference>
<dbReference type="PRINTS" id="PR00344">
    <property type="entry name" value="BCTRLSENSOR"/>
</dbReference>
<evidence type="ECO:0000259" key="8">
    <source>
        <dbReference type="PROSITE" id="PS50109"/>
    </source>
</evidence>
<dbReference type="PROSITE" id="PS50112">
    <property type="entry name" value="PAS"/>
    <property type="match status" value="1"/>
</dbReference>
<dbReference type="Pfam" id="PF00512">
    <property type="entry name" value="HisKA"/>
    <property type="match status" value="1"/>
</dbReference>
<dbReference type="Pfam" id="PF02518">
    <property type="entry name" value="HATPase_c"/>
    <property type="match status" value="1"/>
</dbReference>
<reference evidence="11 12" key="1">
    <citation type="submission" date="2023-11" db="EMBL/GenBank/DDBJ databases">
        <title>Draft genome of Azohydromonas lata strain H1 (DSM1123), a polyhydroxyalkanoate producer.</title>
        <authorList>
            <person name="Traversa D."/>
            <person name="D'Addabbo P."/>
            <person name="Pazzani C."/>
            <person name="Manzari C."/>
            <person name="Chiara M."/>
            <person name="Scrascia M."/>
        </authorList>
    </citation>
    <scope>NUCLEOTIDE SEQUENCE [LARGE SCALE GENOMIC DNA]</scope>
    <source>
        <strain evidence="11 12">H1</strain>
    </source>
</reference>
<dbReference type="Pfam" id="PF00072">
    <property type="entry name" value="Response_reg"/>
    <property type="match status" value="1"/>
</dbReference>
<feature type="region of interest" description="Disordered" evidence="7">
    <location>
        <begin position="534"/>
        <end position="556"/>
    </location>
</feature>
<evidence type="ECO:0000256" key="5">
    <source>
        <dbReference type="ARBA" id="ARBA00022777"/>
    </source>
</evidence>
<keyword evidence="11" id="KW-0067">ATP-binding</keyword>
<evidence type="ECO:0000256" key="3">
    <source>
        <dbReference type="ARBA" id="ARBA00022553"/>
    </source>
</evidence>
<dbReference type="InterPro" id="IPR005467">
    <property type="entry name" value="His_kinase_dom"/>
</dbReference>
<gene>
    <name evidence="11" type="ORF">SM757_30410</name>
</gene>
<dbReference type="InterPro" id="IPR000014">
    <property type="entry name" value="PAS"/>
</dbReference>
<protein>
    <recommendedName>
        <fullName evidence="2">histidine kinase</fullName>
        <ecNumber evidence="2">2.7.13.3</ecNumber>
    </recommendedName>
</protein>
<dbReference type="PROSITE" id="PS50109">
    <property type="entry name" value="HIS_KIN"/>
    <property type="match status" value="1"/>
</dbReference>
<dbReference type="InterPro" id="IPR004358">
    <property type="entry name" value="Sig_transdc_His_kin-like_C"/>
</dbReference>
<dbReference type="EMBL" id="JAXOJX010000087">
    <property type="protein sequence ID" value="MDZ5460899.1"/>
    <property type="molecule type" value="Genomic_DNA"/>
</dbReference>
<dbReference type="SUPFAM" id="SSF52172">
    <property type="entry name" value="CheY-like"/>
    <property type="match status" value="1"/>
</dbReference>
<feature type="compositionally biased region" description="Low complexity" evidence="7">
    <location>
        <begin position="534"/>
        <end position="546"/>
    </location>
</feature>
<dbReference type="NCBIfam" id="TIGR00229">
    <property type="entry name" value="sensory_box"/>
    <property type="match status" value="1"/>
</dbReference>
<feature type="region of interest" description="Disordered" evidence="7">
    <location>
        <begin position="501"/>
        <end position="521"/>
    </location>
</feature>
<dbReference type="SMART" id="SM00091">
    <property type="entry name" value="PAS"/>
    <property type="match status" value="2"/>
</dbReference>
<feature type="domain" description="Response regulatory" evidence="9">
    <location>
        <begin position="562"/>
        <end position="679"/>
    </location>
</feature>
<dbReference type="PROSITE" id="PS50110">
    <property type="entry name" value="RESPONSE_REGULATORY"/>
    <property type="match status" value="1"/>
</dbReference>
<keyword evidence="12" id="KW-1185">Reference proteome</keyword>
<dbReference type="SMART" id="SM00448">
    <property type="entry name" value="REC"/>
    <property type="match status" value="1"/>
</dbReference>
<dbReference type="SUPFAM" id="SSF55874">
    <property type="entry name" value="ATPase domain of HSP90 chaperone/DNA topoisomerase II/histidine kinase"/>
    <property type="match status" value="1"/>
</dbReference>
<accession>A0ABU5IPV5</accession>
<dbReference type="RefSeq" id="WP_322468210.1">
    <property type="nucleotide sequence ID" value="NZ_JAXOJX010000087.1"/>
</dbReference>
<evidence type="ECO:0000256" key="6">
    <source>
        <dbReference type="PROSITE-ProRule" id="PRU00169"/>
    </source>
</evidence>
<dbReference type="Pfam" id="PF08447">
    <property type="entry name" value="PAS_3"/>
    <property type="match status" value="1"/>
</dbReference>
<dbReference type="InterPro" id="IPR003661">
    <property type="entry name" value="HisK_dim/P_dom"/>
</dbReference>
<comment type="caution">
    <text evidence="11">The sequence shown here is derived from an EMBL/GenBank/DDBJ whole genome shotgun (WGS) entry which is preliminary data.</text>
</comment>
<comment type="catalytic activity">
    <reaction evidence="1">
        <text>ATP + protein L-histidine = ADP + protein N-phospho-L-histidine.</text>
        <dbReference type="EC" id="2.7.13.3"/>
    </reaction>
</comment>
<dbReference type="SUPFAM" id="SSF55785">
    <property type="entry name" value="PYP-like sensor domain (PAS domain)"/>
    <property type="match status" value="2"/>
</dbReference>
<dbReference type="InterPro" id="IPR001789">
    <property type="entry name" value="Sig_transdc_resp-reg_receiver"/>
</dbReference>
<evidence type="ECO:0000313" key="12">
    <source>
        <dbReference type="Proteomes" id="UP001293718"/>
    </source>
</evidence>
<feature type="modified residue" description="4-aspartylphosphate" evidence="6">
    <location>
        <position position="612"/>
    </location>
</feature>
<dbReference type="Gene3D" id="1.10.287.130">
    <property type="match status" value="1"/>
</dbReference>
<dbReference type="InterPro" id="IPR003594">
    <property type="entry name" value="HATPase_dom"/>
</dbReference>
<keyword evidence="11" id="KW-0547">Nucleotide-binding</keyword>
<evidence type="ECO:0000256" key="1">
    <source>
        <dbReference type="ARBA" id="ARBA00000085"/>
    </source>
</evidence>
<dbReference type="InterPro" id="IPR035965">
    <property type="entry name" value="PAS-like_dom_sf"/>
</dbReference>
<proteinExistence type="predicted"/>
<dbReference type="Proteomes" id="UP001293718">
    <property type="component" value="Unassembled WGS sequence"/>
</dbReference>
<name>A0ABU5IPV5_9BURK</name>
<dbReference type="Gene3D" id="3.30.450.20">
    <property type="entry name" value="PAS domain"/>
    <property type="match status" value="1"/>
</dbReference>
<dbReference type="InterPro" id="IPR036890">
    <property type="entry name" value="HATPase_C_sf"/>
</dbReference>
<dbReference type="GO" id="GO:0005524">
    <property type="term" value="F:ATP binding"/>
    <property type="evidence" value="ECO:0007669"/>
    <property type="project" value="UniProtKB-KW"/>
</dbReference>
<dbReference type="InterPro" id="IPR013655">
    <property type="entry name" value="PAS_fold_3"/>
</dbReference>
<keyword evidence="5" id="KW-0418">Kinase</keyword>
<dbReference type="SMART" id="SM00388">
    <property type="entry name" value="HisKA"/>
    <property type="match status" value="1"/>
</dbReference>
<organism evidence="11 12">
    <name type="scientific">Azohydromonas lata</name>
    <dbReference type="NCBI Taxonomy" id="45677"/>
    <lineage>
        <taxon>Bacteria</taxon>
        <taxon>Pseudomonadati</taxon>
        <taxon>Pseudomonadota</taxon>
        <taxon>Betaproteobacteria</taxon>
        <taxon>Burkholderiales</taxon>
        <taxon>Sphaerotilaceae</taxon>
        <taxon>Azohydromonas</taxon>
    </lineage>
</organism>
<keyword evidence="4" id="KW-0808">Transferase</keyword>
<dbReference type="Pfam" id="PF13426">
    <property type="entry name" value="PAS_9"/>
    <property type="match status" value="1"/>
</dbReference>
<dbReference type="EC" id="2.7.13.3" evidence="2"/>
<sequence length="680" mass="72673">MPSLLIDPDALPCPWMSVGADGLVRQINTALCELLHGTPQQLQGLHIDALLGGGGRLLYYGYFMPMLRMHGAARELALSLRGCDGATVEVLAHARAHPAPPQAAEHIDLVVLPVVERRRLEDELLRVKRAAELAPGMLFQFVCEAGGHCAFAYASEAARRLYGVVPAQLRESDAPWLERIHHEDRERVRRALHAAADNGQTWRDRFRVTAPDGGQRWHAVQATASAGDGRVVWHGYVADITEQYELEVAAQSRETAERASRAKTEFLARASHELRTPLNAILGFAQLLELESGALGGPQRRQLSLIGESGRELLRLVDDMLEIARIEADRATLNPVTLPLRALLARALELAREQAQGQGIVLQLVECAPALLVLADEARLLQVLGHLLSNAVQYNHPGGHVWLSAREDGRGHLSIEVKDDGVGLDAQQQAALFQPFNRLGAERGGVKGAGLGLTIVQRLLPLMDGAIAVRSLPGMGSTFTVRMPAVAAEAARAATPGLLEHELPQPQGAPPHGTDASGGAAGAAGVCDAVAGGAPHAPKPAAAGDAPPKPAPAPQAGTPAVDVLYIEDNPVNALLMQTLFQMRPQWRLQVAVDGAGGVAEALRCRPRLLLVDMHLPDMNGIQVLAELRRHVALRDVPAIVVSAAAMSSDIEQAQAAGFAAYWTKPLDLPHMLGELDSLLG</sequence>
<evidence type="ECO:0000313" key="11">
    <source>
        <dbReference type="EMBL" id="MDZ5460899.1"/>
    </source>
</evidence>
<dbReference type="Gene3D" id="3.40.50.2300">
    <property type="match status" value="1"/>
</dbReference>